<reference evidence="2 3" key="1">
    <citation type="submission" date="2018-09" db="EMBL/GenBank/DDBJ databases">
        <title>Complete genome sequence of Euzebya sp. DY32-46 isolated from seawater of Pacific Ocean.</title>
        <authorList>
            <person name="Xu L."/>
            <person name="Wu Y.-H."/>
            <person name="Xu X.-W."/>
        </authorList>
    </citation>
    <scope>NUCLEOTIDE SEQUENCE [LARGE SCALE GENOMIC DNA]</scope>
    <source>
        <strain evidence="2 3">DY32-46</strain>
    </source>
</reference>
<name>A0A346XTY2_9ACTN</name>
<protein>
    <submittedName>
        <fullName evidence="2">Uncharacterized protein</fullName>
    </submittedName>
</protein>
<feature type="region of interest" description="Disordered" evidence="1">
    <location>
        <begin position="1"/>
        <end position="45"/>
    </location>
</feature>
<dbReference type="AlphaFoldDB" id="A0A346XTY2"/>
<proteinExistence type="predicted"/>
<evidence type="ECO:0000313" key="2">
    <source>
        <dbReference type="EMBL" id="AXV05679.1"/>
    </source>
</evidence>
<gene>
    <name evidence="2" type="ORF">DVS28_a0978</name>
</gene>
<dbReference type="EMBL" id="CP031165">
    <property type="protein sequence ID" value="AXV05679.1"/>
    <property type="molecule type" value="Genomic_DNA"/>
</dbReference>
<organism evidence="2 3">
    <name type="scientific">Euzebya pacifica</name>
    <dbReference type="NCBI Taxonomy" id="1608957"/>
    <lineage>
        <taxon>Bacteria</taxon>
        <taxon>Bacillati</taxon>
        <taxon>Actinomycetota</taxon>
        <taxon>Nitriliruptoria</taxon>
        <taxon>Euzebyales</taxon>
    </lineage>
</organism>
<accession>A0A346XTY2</accession>
<evidence type="ECO:0000256" key="1">
    <source>
        <dbReference type="SAM" id="MobiDB-lite"/>
    </source>
</evidence>
<dbReference type="KEGG" id="euz:DVS28_a0978"/>
<keyword evidence="3" id="KW-1185">Reference proteome</keyword>
<feature type="compositionally biased region" description="Basic and acidic residues" evidence="1">
    <location>
        <begin position="1"/>
        <end position="10"/>
    </location>
</feature>
<evidence type="ECO:0000313" key="3">
    <source>
        <dbReference type="Proteomes" id="UP000264006"/>
    </source>
</evidence>
<feature type="compositionally biased region" description="Gly residues" evidence="1">
    <location>
        <begin position="32"/>
        <end position="45"/>
    </location>
</feature>
<sequence>MRHEDRKDLRGTLGAPDWIRARRRRRAQGLAVGRGGGGGGGHQRR</sequence>
<dbReference type="Proteomes" id="UP000264006">
    <property type="component" value="Chromosome"/>
</dbReference>